<gene>
    <name evidence="2" type="ORF">PGTUg99_035018</name>
</gene>
<dbReference type="EMBL" id="VDEP01000472">
    <property type="protein sequence ID" value="KAA1075693.1"/>
    <property type="molecule type" value="Genomic_DNA"/>
</dbReference>
<dbReference type="AlphaFoldDB" id="A0A5B0MHP4"/>
<protein>
    <submittedName>
        <fullName evidence="2">Uncharacterized protein</fullName>
    </submittedName>
</protein>
<feature type="region of interest" description="Disordered" evidence="1">
    <location>
        <begin position="1"/>
        <end position="61"/>
    </location>
</feature>
<comment type="caution">
    <text evidence="2">The sequence shown here is derived from an EMBL/GenBank/DDBJ whole genome shotgun (WGS) entry which is preliminary data.</text>
</comment>
<proteinExistence type="predicted"/>
<name>A0A5B0MHP4_PUCGR</name>
<evidence type="ECO:0000256" key="1">
    <source>
        <dbReference type="SAM" id="MobiDB-lite"/>
    </source>
</evidence>
<sequence length="61" mass="6895">MPTHRTKATQNNRLPTRPRLPKPTKGCFQDLEIPREPTHVRAVNPIRSVSDPGGKKKTNQP</sequence>
<accession>A0A5B0MHP4</accession>
<reference evidence="2 3" key="1">
    <citation type="submission" date="2019-05" db="EMBL/GenBank/DDBJ databases">
        <title>Emergence of the Ug99 lineage of the wheat stem rust pathogen through somatic hybridization.</title>
        <authorList>
            <person name="Li F."/>
            <person name="Upadhyaya N.M."/>
            <person name="Sperschneider J."/>
            <person name="Matny O."/>
            <person name="Nguyen-Phuc H."/>
            <person name="Mago R."/>
            <person name="Raley C."/>
            <person name="Miller M.E."/>
            <person name="Silverstein K.A.T."/>
            <person name="Henningsen E."/>
            <person name="Hirsch C.D."/>
            <person name="Visser B."/>
            <person name="Pretorius Z.A."/>
            <person name="Steffenson B.J."/>
            <person name="Schwessinger B."/>
            <person name="Dodds P.N."/>
            <person name="Figueroa M."/>
        </authorList>
    </citation>
    <scope>NUCLEOTIDE SEQUENCE [LARGE SCALE GENOMIC DNA]</scope>
    <source>
        <strain evidence="2 3">Ug99</strain>
    </source>
</reference>
<organism evidence="2 3">
    <name type="scientific">Puccinia graminis f. sp. tritici</name>
    <dbReference type="NCBI Taxonomy" id="56615"/>
    <lineage>
        <taxon>Eukaryota</taxon>
        <taxon>Fungi</taxon>
        <taxon>Dikarya</taxon>
        <taxon>Basidiomycota</taxon>
        <taxon>Pucciniomycotina</taxon>
        <taxon>Pucciniomycetes</taxon>
        <taxon>Pucciniales</taxon>
        <taxon>Pucciniaceae</taxon>
        <taxon>Puccinia</taxon>
    </lineage>
</organism>
<dbReference type="Proteomes" id="UP000325313">
    <property type="component" value="Unassembled WGS sequence"/>
</dbReference>
<evidence type="ECO:0000313" key="2">
    <source>
        <dbReference type="EMBL" id="KAA1075693.1"/>
    </source>
</evidence>
<evidence type="ECO:0000313" key="3">
    <source>
        <dbReference type="Proteomes" id="UP000325313"/>
    </source>
</evidence>